<proteinExistence type="predicted"/>
<gene>
    <name evidence="1" type="ORF">QY95_01793</name>
</gene>
<protein>
    <submittedName>
        <fullName evidence="1">Uncharacterized protein</fullName>
    </submittedName>
</protein>
<keyword evidence="2" id="KW-1185">Reference proteome</keyword>
<evidence type="ECO:0000313" key="2">
    <source>
        <dbReference type="Proteomes" id="UP000031563"/>
    </source>
</evidence>
<sequence length="46" mass="5386">MILLKKILRSMIEGLSKLLKNPPFGGFFQIIPFSALIIHRKRQLFM</sequence>
<dbReference type="EMBL" id="JWIR02000032">
    <property type="protein sequence ID" value="KKB40160.1"/>
    <property type="molecule type" value="Genomic_DNA"/>
</dbReference>
<name>A0A0F5I4G0_BACTR</name>
<organism evidence="1 2">
    <name type="scientific">Bacillus thermotolerans</name>
    <name type="common">Quasibacillus thermotolerans</name>
    <dbReference type="NCBI Taxonomy" id="1221996"/>
    <lineage>
        <taxon>Bacteria</taxon>
        <taxon>Bacillati</taxon>
        <taxon>Bacillota</taxon>
        <taxon>Bacilli</taxon>
        <taxon>Bacillales</taxon>
        <taxon>Bacillaceae</taxon>
        <taxon>Bacillus</taxon>
    </lineage>
</organism>
<accession>A0A0F5HWB0</accession>
<dbReference type="AlphaFoldDB" id="A0A0F5I4G0"/>
<reference evidence="1" key="1">
    <citation type="submission" date="2015-02" db="EMBL/GenBank/DDBJ databases">
        <title>Genome Assembly of Bacillaceae bacterium MTCC 8252.</title>
        <authorList>
            <person name="Verma A."/>
            <person name="Khatri I."/>
            <person name="Mual P."/>
            <person name="Subramanian S."/>
            <person name="Krishnamurthi S."/>
        </authorList>
    </citation>
    <scope>NUCLEOTIDE SEQUENCE [LARGE SCALE GENOMIC DNA]</scope>
    <source>
        <strain evidence="1">MTCC 8252</strain>
    </source>
</reference>
<comment type="caution">
    <text evidence="1">The sequence shown here is derived from an EMBL/GenBank/DDBJ whole genome shotgun (WGS) entry which is preliminary data.</text>
</comment>
<dbReference type="Proteomes" id="UP000031563">
    <property type="component" value="Unassembled WGS sequence"/>
</dbReference>
<evidence type="ECO:0000313" key="1">
    <source>
        <dbReference type="EMBL" id="KKB40160.1"/>
    </source>
</evidence>
<accession>A0A0F5I4G0</accession>